<protein>
    <submittedName>
        <fullName evidence="2">Uncharacterized protein</fullName>
    </submittedName>
</protein>
<feature type="region of interest" description="Disordered" evidence="1">
    <location>
        <begin position="338"/>
        <end position="362"/>
    </location>
</feature>
<organism evidence="2 3">
    <name type="scientific">Anas platyrhynchos</name>
    <name type="common">Mallard</name>
    <name type="synonym">Anas boschas</name>
    <dbReference type="NCBI Taxonomy" id="8839"/>
    <lineage>
        <taxon>Eukaryota</taxon>
        <taxon>Metazoa</taxon>
        <taxon>Chordata</taxon>
        <taxon>Craniata</taxon>
        <taxon>Vertebrata</taxon>
        <taxon>Euteleostomi</taxon>
        <taxon>Archelosauria</taxon>
        <taxon>Archosauria</taxon>
        <taxon>Dinosauria</taxon>
        <taxon>Saurischia</taxon>
        <taxon>Theropoda</taxon>
        <taxon>Coelurosauria</taxon>
        <taxon>Aves</taxon>
        <taxon>Neognathae</taxon>
        <taxon>Galloanserae</taxon>
        <taxon>Anseriformes</taxon>
        <taxon>Anatidae</taxon>
        <taxon>Anatinae</taxon>
        <taxon>Anas</taxon>
    </lineage>
</organism>
<accession>R0KN93</accession>
<dbReference type="AlphaFoldDB" id="R0KN93"/>
<evidence type="ECO:0000256" key="1">
    <source>
        <dbReference type="SAM" id="MobiDB-lite"/>
    </source>
</evidence>
<gene>
    <name evidence="2" type="ORF">Anapl_15498</name>
</gene>
<evidence type="ECO:0000313" key="3">
    <source>
        <dbReference type="Proteomes" id="UP000296049"/>
    </source>
</evidence>
<dbReference type="Proteomes" id="UP000296049">
    <property type="component" value="Unassembled WGS sequence"/>
</dbReference>
<reference evidence="3" key="1">
    <citation type="journal article" date="2013" name="Nat. Genet.">
        <title>The duck genome and transcriptome provide insight into an avian influenza virus reservoir species.</title>
        <authorList>
            <person name="Huang Y."/>
            <person name="Li Y."/>
            <person name="Burt D.W."/>
            <person name="Chen H."/>
            <person name="Zhang Y."/>
            <person name="Qian W."/>
            <person name="Kim H."/>
            <person name="Gan S."/>
            <person name="Zhao Y."/>
            <person name="Li J."/>
            <person name="Yi K."/>
            <person name="Feng H."/>
            <person name="Zhu P."/>
            <person name="Li B."/>
            <person name="Liu Q."/>
            <person name="Fairley S."/>
            <person name="Magor K.E."/>
            <person name="Du Z."/>
            <person name="Hu X."/>
            <person name="Goodman L."/>
            <person name="Tafer H."/>
            <person name="Vignal A."/>
            <person name="Lee T."/>
            <person name="Kim K.W."/>
            <person name="Sheng Z."/>
            <person name="An Y."/>
            <person name="Searle S."/>
            <person name="Herrero J."/>
            <person name="Groenen M.A."/>
            <person name="Crooijmans R.P."/>
            <person name="Faraut T."/>
            <person name="Cai Q."/>
            <person name="Webster R.G."/>
            <person name="Aldridge J.R."/>
            <person name="Warren W.C."/>
            <person name="Bartschat S."/>
            <person name="Kehr S."/>
            <person name="Marz M."/>
            <person name="Stadler P.F."/>
            <person name="Smith J."/>
            <person name="Kraus R.H."/>
            <person name="Zhao Y."/>
            <person name="Ren L."/>
            <person name="Fei J."/>
            <person name="Morisson M."/>
            <person name="Kaiser P."/>
            <person name="Griffin D.K."/>
            <person name="Rao M."/>
            <person name="Pitel F."/>
            <person name="Wang J."/>
            <person name="Li N."/>
        </authorList>
    </citation>
    <scope>NUCLEOTIDE SEQUENCE [LARGE SCALE GENOMIC DNA]</scope>
</reference>
<feature type="region of interest" description="Disordered" evidence="1">
    <location>
        <begin position="460"/>
        <end position="507"/>
    </location>
</feature>
<dbReference type="EMBL" id="KB744646">
    <property type="protein sequence ID" value="EOA94678.1"/>
    <property type="molecule type" value="Genomic_DNA"/>
</dbReference>
<name>R0KN93_ANAPL</name>
<proteinExistence type="predicted"/>
<keyword evidence="3" id="KW-1185">Reference proteome</keyword>
<evidence type="ECO:0000313" key="2">
    <source>
        <dbReference type="EMBL" id="EOA94678.1"/>
    </source>
</evidence>
<feature type="region of interest" description="Disordered" evidence="1">
    <location>
        <begin position="526"/>
        <end position="547"/>
    </location>
</feature>
<sequence>MLMLPSNLGLSVPGVQQVLERGCSGLGEGTGRQWKELGEGCCNVVPSAEDSDAIWVTRSCDPKFMPPFTAAEPTILGEETPSLFASSTTVFEWGSCPGTQSLTHSFDKQLQQHKCFTFTGKCTMPRHEVSTVLGFCSPPALAVRSVAAEHPEVELKTTNGTQAACILPVAQLGGHGGTTLPLISESELSARSLRQKPAVPAASRFPEPRCPPSPSGGKAPCCTCDYLFFTASGCAKHLEMQQKEQHAEHRVPVQQPVWHHRRQDLNQTLRNQLSGAPELLCSRRHLEPETSNCSLETEVQRGEVWGHCSARSPNGKGQILNRIVTVLLLSPGVFAKSALSSEATRPKQPPLEGRAKKSNHSCKLESSGDQFCLNQGPDTCQLPPKGAGALDEPRAALSNAAVMLLADRCTRVPICLLLPELSRSGPTSEPHCYHIAIALASAVLLCALCLSDSRGTCQQQQVQHRASPAMAEPPQRRGSEAANPQGGLPVPSCAGRDPAPAAGELLSTARYRRRNRALLWVEMQEPRTAEPPRLNPAPGPGQQMGHGGDTLLPKYSQNHSTILILLGNAGLVPNWSKLPELPEADKGLIIGSTTECPKGFKTNNSQHQHNACN</sequence>